<sequence>MTGAYVAVVGPSGAPDAAVLAAAREVGRLLGDAGCVVVTGGGTGVMEAASAGAAAAGAVVVGLLPGADRSEANPHLTVAIATGLGEVRNALVVRAVDAVVAVGGSWGTLSEVALACRTGVPAVALLGWDLPASGGPEVAADPADAVRRALAGVRPA</sequence>
<evidence type="ECO:0000313" key="1">
    <source>
        <dbReference type="EMBL" id="MFD1946925.1"/>
    </source>
</evidence>
<dbReference type="SUPFAM" id="SSF102405">
    <property type="entry name" value="MCP/YpsA-like"/>
    <property type="match status" value="1"/>
</dbReference>
<reference evidence="2" key="1">
    <citation type="journal article" date="2019" name="Int. J. Syst. Evol. Microbiol.">
        <title>The Global Catalogue of Microorganisms (GCM) 10K type strain sequencing project: providing services to taxonomists for standard genome sequencing and annotation.</title>
        <authorList>
            <consortium name="The Broad Institute Genomics Platform"/>
            <consortium name="The Broad Institute Genome Sequencing Center for Infectious Disease"/>
            <person name="Wu L."/>
            <person name="Ma J."/>
        </authorList>
    </citation>
    <scope>NUCLEOTIDE SEQUENCE [LARGE SCALE GENOMIC DNA]</scope>
    <source>
        <strain evidence="2">CGMCC 1.12477</strain>
    </source>
</reference>
<dbReference type="InterPro" id="IPR052341">
    <property type="entry name" value="LOG_family_nucleotidases"/>
</dbReference>
<dbReference type="PANTHER" id="PTHR43393">
    <property type="entry name" value="CYTOKININ RIBOSIDE 5'-MONOPHOSPHATE PHOSPHORIBOHYDROLASE"/>
    <property type="match status" value="1"/>
</dbReference>
<dbReference type="Gene3D" id="3.40.50.450">
    <property type="match status" value="1"/>
</dbReference>
<dbReference type="InterPro" id="IPR041164">
    <property type="entry name" value="LDcluster4"/>
</dbReference>
<keyword evidence="2" id="KW-1185">Reference proteome</keyword>
<dbReference type="Proteomes" id="UP001597351">
    <property type="component" value="Unassembled WGS sequence"/>
</dbReference>
<dbReference type="Pfam" id="PF18306">
    <property type="entry name" value="LDcluster4"/>
    <property type="match status" value="1"/>
</dbReference>
<dbReference type="RefSeq" id="WP_343917539.1">
    <property type="nucleotide sequence ID" value="NZ_BAAAJT010000002.1"/>
</dbReference>
<dbReference type="PANTHER" id="PTHR43393:SF3">
    <property type="entry name" value="LYSINE DECARBOXYLASE-LIKE PROTEIN"/>
    <property type="match status" value="1"/>
</dbReference>
<gene>
    <name evidence="1" type="ORF">ACFSDE_08975</name>
</gene>
<accession>A0ABW4TKE4</accession>
<organism evidence="1 2">
    <name type="scientific">Nocardioides aestuarii</name>
    <dbReference type="NCBI Taxonomy" id="252231"/>
    <lineage>
        <taxon>Bacteria</taxon>
        <taxon>Bacillati</taxon>
        <taxon>Actinomycetota</taxon>
        <taxon>Actinomycetes</taxon>
        <taxon>Propionibacteriales</taxon>
        <taxon>Nocardioidaceae</taxon>
        <taxon>Nocardioides</taxon>
    </lineage>
</organism>
<evidence type="ECO:0000313" key="2">
    <source>
        <dbReference type="Proteomes" id="UP001597351"/>
    </source>
</evidence>
<name>A0ABW4TKE4_9ACTN</name>
<comment type="caution">
    <text evidence="1">The sequence shown here is derived from an EMBL/GenBank/DDBJ whole genome shotgun (WGS) entry which is preliminary data.</text>
</comment>
<protein>
    <submittedName>
        <fullName evidence="1">TIGR00725 family protein</fullName>
    </submittedName>
</protein>
<proteinExistence type="predicted"/>
<dbReference type="EMBL" id="JBHUGD010000003">
    <property type="protein sequence ID" value="MFD1946925.1"/>
    <property type="molecule type" value="Genomic_DNA"/>
</dbReference>